<evidence type="ECO:0000256" key="1">
    <source>
        <dbReference type="ARBA" id="ARBA00023015"/>
    </source>
</evidence>
<evidence type="ECO:0000313" key="4">
    <source>
        <dbReference type="EMBL" id="BCZ48690.1"/>
    </source>
</evidence>
<gene>
    <name evidence="4" type="ORF">psyc5s11_47570</name>
</gene>
<dbReference type="InterPro" id="IPR009057">
    <property type="entry name" value="Homeodomain-like_sf"/>
</dbReference>
<evidence type="ECO:0000256" key="2">
    <source>
        <dbReference type="ARBA" id="ARBA00023163"/>
    </source>
</evidence>
<dbReference type="SUPFAM" id="SSF46689">
    <property type="entry name" value="Homeodomain-like"/>
    <property type="match status" value="1"/>
</dbReference>
<feature type="domain" description="HTH araC/xylS-type" evidence="3">
    <location>
        <begin position="1"/>
        <end position="41"/>
    </location>
</feature>
<name>A0ABM7TKH4_9CLOT</name>
<dbReference type="Gene3D" id="1.10.10.60">
    <property type="entry name" value="Homeodomain-like"/>
    <property type="match status" value="1"/>
</dbReference>
<reference evidence="5" key="1">
    <citation type="submission" date="2021-07" db="EMBL/GenBank/DDBJ databases">
        <title>Complete genome sequencing of a Clostridium isolate.</title>
        <authorList>
            <person name="Ueki A."/>
            <person name="Tonouchi A."/>
        </authorList>
    </citation>
    <scope>NUCLEOTIDE SEQUENCE [LARGE SCALE GENOMIC DNA]</scope>
    <source>
        <strain evidence="5">C5S11</strain>
    </source>
</reference>
<protein>
    <recommendedName>
        <fullName evidence="3">HTH araC/xylS-type domain-containing protein</fullName>
    </recommendedName>
</protein>
<evidence type="ECO:0000313" key="5">
    <source>
        <dbReference type="Proteomes" id="UP000824633"/>
    </source>
</evidence>
<keyword evidence="5" id="KW-1185">Reference proteome</keyword>
<dbReference type="PROSITE" id="PS01124">
    <property type="entry name" value="HTH_ARAC_FAMILY_2"/>
    <property type="match status" value="1"/>
</dbReference>
<sequence length="46" mass="5284">MRNRGLTISDISSSVGYDDTLGFSKIFKKEKIIYPKNYNKKIISTI</sequence>
<dbReference type="InterPro" id="IPR018060">
    <property type="entry name" value="HTH_AraC"/>
</dbReference>
<dbReference type="Proteomes" id="UP000824633">
    <property type="component" value="Chromosome"/>
</dbReference>
<keyword evidence="1" id="KW-0805">Transcription regulation</keyword>
<accession>A0ABM7TKH4</accession>
<dbReference type="EMBL" id="AP024849">
    <property type="protein sequence ID" value="BCZ48690.1"/>
    <property type="molecule type" value="Genomic_DNA"/>
</dbReference>
<organism evidence="4 5">
    <name type="scientific">Clostridium gelidum</name>
    <dbReference type="NCBI Taxonomy" id="704125"/>
    <lineage>
        <taxon>Bacteria</taxon>
        <taxon>Bacillati</taxon>
        <taxon>Bacillota</taxon>
        <taxon>Clostridia</taxon>
        <taxon>Eubacteriales</taxon>
        <taxon>Clostridiaceae</taxon>
        <taxon>Clostridium</taxon>
    </lineage>
</organism>
<dbReference type="RefSeq" id="WP_224034938.1">
    <property type="nucleotide sequence ID" value="NZ_AP024849.1"/>
</dbReference>
<keyword evidence="2" id="KW-0804">Transcription</keyword>
<proteinExistence type="predicted"/>
<evidence type="ECO:0000259" key="3">
    <source>
        <dbReference type="PROSITE" id="PS01124"/>
    </source>
</evidence>